<protein>
    <recommendedName>
        <fullName evidence="3">DUF3024 domain-containing protein</fullName>
    </recommendedName>
</protein>
<name>A0A940YIC9_9BURK</name>
<sequence length="120" mass="13476">MAAGQLQPPAGRFEPAAVYVLDRARIEVALEARHRYKYVQPQVQPGPGGVGWQVLSPNCSRSVDPLGGIIEIAWLQPVAGQWHLHAHDHRRRAWVFKLRAATLAEALARLVDDPLKEFWQ</sequence>
<proteinExistence type="predicted"/>
<comment type="caution">
    <text evidence="1">The sequence shown here is derived from an EMBL/GenBank/DDBJ whole genome shotgun (WGS) entry which is preliminary data.</text>
</comment>
<gene>
    <name evidence="1" type="ORF">KAK03_21550</name>
</gene>
<evidence type="ECO:0008006" key="3">
    <source>
        <dbReference type="Google" id="ProtNLM"/>
    </source>
</evidence>
<dbReference type="RefSeq" id="WP_210856750.1">
    <property type="nucleotide sequence ID" value="NZ_JAGQDD010000023.1"/>
</dbReference>
<dbReference type="Proteomes" id="UP000676246">
    <property type="component" value="Unassembled WGS sequence"/>
</dbReference>
<dbReference type="Pfam" id="PF11225">
    <property type="entry name" value="DUF3024"/>
    <property type="match status" value="1"/>
</dbReference>
<accession>A0A940YIC9</accession>
<reference evidence="1 2" key="1">
    <citation type="submission" date="2021-04" db="EMBL/GenBank/DDBJ databases">
        <title>The genome sequence of Ideonella sp. 3Y2.</title>
        <authorList>
            <person name="Liu Y."/>
        </authorList>
    </citation>
    <scope>NUCLEOTIDE SEQUENCE [LARGE SCALE GENOMIC DNA]</scope>
    <source>
        <strain evidence="1 2">3Y2</strain>
    </source>
</reference>
<evidence type="ECO:0000313" key="1">
    <source>
        <dbReference type="EMBL" id="MBQ0933065.1"/>
    </source>
</evidence>
<evidence type="ECO:0000313" key="2">
    <source>
        <dbReference type="Proteomes" id="UP000676246"/>
    </source>
</evidence>
<dbReference type="EMBL" id="JAGQDD010000023">
    <property type="protein sequence ID" value="MBQ0933065.1"/>
    <property type="molecule type" value="Genomic_DNA"/>
</dbReference>
<keyword evidence="2" id="KW-1185">Reference proteome</keyword>
<organism evidence="1 2">
    <name type="scientific">Ideonella alba</name>
    <dbReference type="NCBI Taxonomy" id="2824118"/>
    <lineage>
        <taxon>Bacteria</taxon>
        <taxon>Pseudomonadati</taxon>
        <taxon>Pseudomonadota</taxon>
        <taxon>Betaproteobacteria</taxon>
        <taxon>Burkholderiales</taxon>
        <taxon>Sphaerotilaceae</taxon>
        <taxon>Ideonella</taxon>
    </lineage>
</organism>
<dbReference type="AlphaFoldDB" id="A0A940YIC9"/>
<dbReference type="InterPro" id="IPR021388">
    <property type="entry name" value="DUF3024"/>
</dbReference>